<comment type="caution">
    <text evidence="2">The sequence shown here is derived from an EMBL/GenBank/DDBJ whole genome shotgun (WGS) entry which is preliminary data.</text>
</comment>
<sequence>MAATGVLNGLDREVRASATVQGSVRRRKKSTTGTRPSRAQAAESQAQALKDANLFTSVKCFDRREDKIMDSNTSQDHSSDSTCPIMHGPELTPHTADDI</sequence>
<proteinExistence type="predicted"/>
<name>A0AAV7SSK0_PLEWA</name>
<dbReference type="Proteomes" id="UP001066276">
    <property type="component" value="Chromosome 4_2"/>
</dbReference>
<reference evidence="2" key="1">
    <citation type="journal article" date="2022" name="bioRxiv">
        <title>Sequencing and chromosome-scale assembly of the giantPleurodeles waltlgenome.</title>
        <authorList>
            <person name="Brown T."/>
            <person name="Elewa A."/>
            <person name="Iarovenko S."/>
            <person name="Subramanian E."/>
            <person name="Araus A.J."/>
            <person name="Petzold A."/>
            <person name="Susuki M."/>
            <person name="Suzuki K.-i.T."/>
            <person name="Hayashi T."/>
            <person name="Toyoda A."/>
            <person name="Oliveira C."/>
            <person name="Osipova E."/>
            <person name="Leigh N.D."/>
            <person name="Simon A."/>
            <person name="Yun M.H."/>
        </authorList>
    </citation>
    <scope>NUCLEOTIDE SEQUENCE</scope>
    <source>
        <strain evidence="2">20211129_DDA</strain>
        <tissue evidence="2">Liver</tissue>
    </source>
</reference>
<accession>A0AAV7SSK0</accession>
<dbReference type="AlphaFoldDB" id="A0AAV7SSK0"/>
<gene>
    <name evidence="2" type="ORF">NDU88_007497</name>
</gene>
<feature type="compositionally biased region" description="Polar residues" evidence="1">
    <location>
        <begin position="70"/>
        <end position="82"/>
    </location>
</feature>
<protein>
    <submittedName>
        <fullName evidence="2">Uncharacterized protein</fullName>
    </submittedName>
</protein>
<feature type="region of interest" description="Disordered" evidence="1">
    <location>
        <begin position="69"/>
        <end position="99"/>
    </location>
</feature>
<evidence type="ECO:0000256" key="1">
    <source>
        <dbReference type="SAM" id="MobiDB-lite"/>
    </source>
</evidence>
<organism evidence="2 3">
    <name type="scientific">Pleurodeles waltl</name>
    <name type="common">Iberian ribbed newt</name>
    <dbReference type="NCBI Taxonomy" id="8319"/>
    <lineage>
        <taxon>Eukaryota</taxon>
        <taxon>Metazoa</taxon>
        <taxon>Chordata</taxon>
        <taxon>Craniata</taxon>
        <taxon>Vertebrata</taxon>
        <taxon>Euteleostomi</taxon>
        <taxon>Amphibia</taxon>
        <taxon>Batrachia</taxon>
        <taxon>Caudata</taxon>
        <taxon>Salamandroidea</taxon>
        <taxon>Salamandridae</taxon>
        <taxon>Pleurodelinae</taxon>
        <taxon>Pleurodeles</taxon>
    </lineage>
</organism>
<dbReference type="EMBL" id="JANPWB010000008">
    <property type="protein sequence ID" value="KAJ1167104.1"/>
    <property type="molecule type" value="Genomic_DNA"/>
</dbReference>
<evidence type="ECO:0000313" key="3">
    <source>
        <dbReference type="Proteomes" id="UP001066276"/>
    </source>
</evidence>
<evidence type="ECO:0000313" key="2">
    <source>
        <dbReference type="EMBL" id="KAJ1167104.1"/>
    </source>
</evidence>
<feature type="region of interest" description="Disordered" evidence="1">
    <location>
        <begin position="1"/>
        <end position="47"/>
    </location>
</feature>
<keyword evidence="3" id="KW-1185">Reference proteome</keyword>